<evidence type="ECO:0000313" key="2">
    <source>
        <dbReference type="Proteomes" id="UP000091918"/>
    </source>
</evidence>
<keyword evidence="2" id="KW-1185">Reference proteome</keyword>
<accession>A0A1B7NUI2</accession>
<sequence length="62" mass="6960">MKMDQPFIPLVPEPLELLGKIDPLMPTDMETGWGRTIHLIRIPDAEEALDMEHYSSVAAGEL</sequence>
<dbReference type="EMBL" id="LGUA01000715">
    <property type="protein sequence ID" value="OAX80391.1"/>
    <property type="molecule type" value="Genomic_DNA"/>
</dbReference>
<organism evidence="1 2">
    <name type="scientific">Emergomyces africanus</name>
    <dbReference type="NCBI Taxonomy" id="1955775"/>
    <lineage>
        <taxon>Eukaryota</taxon>
        <taxon>Fungi</taxon>
        <taxon>Dikarya</taxon>
        <taxon>Ascomycota</taxon>
        <taxon>Pezizomycotina</taxon>
        <taxon>Eurotiomycetes</taxon>
        <taxon>Eurotiomycetidae</taxon>
        <taxon>Onygenales</taxon>
        <taxon>Ajellomycetaceae</taxon>
        <taxon>Emergomyces</taxon>
    </lineage>
</organism>
<dbReference type="Proteomes" id="UP000091918">
    <property type="component" value="Unassembled WGS sequence"/>
</dbReference>
<name>A0A1B7NUI2_9EURO</name>
<evidence type="ECO:0000313" key="1">
    <source>
        <dbReference type="EMBL" id="OAX80391.1"/>
    </source>
</evidence>
<dbReference type="AlphaFoldDB" id="A0A1B7NUI2"/>
<gene>
    <name evidence="1" type="ORF">ACJ72_05281</name>
</gene>
<comment type="caution">
    <text evidence="1">The sequence shown here is derived from an EMBL/GenBank/DDBJ whole genome shotgun (WGS) entry which is preliminary data.</text>
</comment>
<proteinExistence type="predicted"/>
<protein>
    <submittedName>
        <fullName evidence="1">Uncharacterized protein</fullName>
    </submittedName>
</protein>
<reference evidence="1 2" key="1">
    <citation type="submission" date="2015-07" db="EMBL/GenBank/DDBJ databases">
        <title>Emmonsia species relationships and genome sequence.</title>
        <authorList>
            <person name="Cuomo C.A."/>
            <person name="Schwartz I.S."/>
            <person name="Kenyon C."/>
            <person name="de Hoog G.S."/>
            <person name="Govender N.P."/>
            <person name="Botha A."/>
            <person name="Moreno L."/>
            <person name="de Vries M."/>
            <person name="Munoz J.F."/>
            <person name="Stielow J.B."/>
        </authorList>
    </citation>
    <scope>NUCLEOTIDE SEQUENCE [LARGE SCALE GENOMIC DNA]</scope>
    <source>
        <strain evidence="1 2">CBS 136260</strain>
    </source>
</reference>
<dbReference type="OrthoDB" id="4183749at2759"/>